<evidence type="ECO:0000256" key="4">
    <source>
        <dbReference type="ARBA" id="ARBA00022989"/>
    </source>
</evidence>
<dbReference type="GO" id="GO:0022857">
    <property type="term" value="F:transmembrane transporter activity"/>
    <property type="evidence" value="ECO:0007669"/>
    <property type="project" value="InterPro"/>
</dbReference>
<name>J5STI9_TRIAS</name>
<comment type="subcellular location">
    <subcellularLocation>
        <location evidence="1">Membrane</location>
        <topology evidence="1">Multi-pass membrane protein</topology>
    </subcellularLocation>
</comment>
<evidence type="ECO:0000259" key="9">
    <source>
        <dbReference type="PROSITE" id="PS50850"/>
    </source>
</evidence>
<keyword evidence="4 8" id="KW-1133">Transmembrane helix</keyword>
<comment type="similarity">
    <text evidence="6">Belongs to the major facilitator superfamily. Allantoate permease family.</text>
</comment>
<dbReference type="RefSeq" id="XP_014178936.1">
    <property type="nucleotide sequence ID" value="XM_014323461.1"/>
</dbReference>
<protein>
    <submittedName>
        <fullName evidence="10">Putative DAL5-Allantoate and ureidosuccinate permease</fullName>
    </submittedName>
</protein>
<reference evidence="10 11" key="1">
    <citation type="journal article" date="2012" name="Eukaryot. Cell">
        <title>Draft genome sequence of CBS 2479, the standard type strain of Trichosporon asahii.</title>
        <authorList>
            <person name="Yang R.Y."/>
            <person name="Li H.T."/>
            <person name="Zhu H."/>
            <person name="Zhou G.P."/>
            <person name="Wang M."/>
            <person name="Wang L."/>
        </authorList>
    </citation>
    <scope>NUCLEOTIDE SEQUENCE [LARGE SCALE GENOMIC DNA]</scope>
    <source>
        <strain evidence="11">ATCC 90039 / CBS 2479 / JCM 2466 / KCTC 7840 / NCYC 2677 / UAMH 7654</strain>
    </source>
</reference>
<dbReference type="VEuPathDB" id="FungiDB:A1Q1_03711"/>
<sequence>MDDEKNFPETVVRPASPIDEKTSRASVGSHGETYHPQHAAAHTADLALLEGDRINLEDVDPKELRRVRWKIDLAIMPPLMLCYFFQYLDKTAIAYANLFDFQTANNLKGQDFAWLGSIFYIGYLVWQPFAAWLLVRVNIKLHFGVAILVWSTCLGCMAACHNFAGLAACRFLLGCAESAMLPICGSVTGMWYTRNEQSVRVGIWYSMVGWGTIFGGLISYGMYAMPAGVLAKWQFIFVLLGPLTFVYGIYVILVVPASPARAWFLTPRERLIALERIRENKTGTTGTGIRWYQVREAFCDPRIYLCALSVFAVSVPNGGVTSFSAVLIQGFGFDKRMTSLVGMSGGASEIVGMALATMLAYKMHSRFWPGIIGVLIGIAGAGVMLGLPPQEKVGRMVGMVFVYWFPIGMMLFIPWIQSMTAGATKRATFYCMYQLFYAAGNLAGGQTFRAKEAPIYQSARIAILVGLCVHAATMAAIYVLHRIWNAKRDKLPPVVEEDNIEFKE</sequence>
<evidence type="ECO:0000256" key="6">
    <source>
        <dbReference type="ARBA" id="ARBA00037968"/>
    </source>
</evidence>
<dbReference type="InterPro" id="IPR011701">
    <property type="entry name" value="MFS"/>
</dbReference>
<dbReference type="PANTHER" id="PTHR43791:SF59">
    <property type="entry name" value="TRANSPORTER, PUTATIVE (AFU_ORTHOLOGUE AFUA_1G06550)-RELATED"/>
    <property type="match status" value="1"/>
</dbReference>
<evidence type="ECO:0000256" key="7">
    <source>
        <dbReference type="SAM" id="MobiDB-lite"/>
    </source>
</evidence>
<feature type="transmembrane region" description="Helical" evidence="8">
    <location>
        <begin position="141"/>
        <end position="164"/>
    </location>
</feature>
<evidence type="ECO:0000256" key="1">
    <source>
        <dbReference type="ARBA" id="ARBA00004141"/>
    </source>
</evidence>
<dbReference type="Pfam" id="PF07690">
    <property type="entry name" value="MFS_1"/>
    <property type="match status" value="1"/>
</dbReference>
<evidence type="ECO:0000256" key="5">
    <source>
        <dbReference type="ARBA" id="ARBA00023136"/>
    </source>
</evidence>
<dbReference type="FunFam" id="1.20.1250.20:FF:000064">
    <property type="entry name" value="MFS allantoate transporter"/>
    <property type="match status" value="1"/>
</dbReference>
<evidence type="ECO:0000256" key="8">
    <source>
        <dbReference type="SAM" id="Phobius"/>
    </source>
</evidence>
<organism evidence="10 11">
    <name type="scientific">Trichosporon asahii var. asahii (strain ATCC 90039 / CBS 2479 / JCM 2466 / KCTC 7840 / NBRC 103889/ NCYC 2677 / UAMH 7654)</name>
    <name type="common">Yeast</name>
    <dbReference type="NCBI Taxonomy" id="1186058"/>
    <lineage>
        <taxon>Eukaryota</taxon>
        <taxon>Fungi</taxon>
        <taxon>Dikarya</taxon>
        <taxon>Basidiomycota</taxon>
        <taxon>Agaricomycotina</taxon>
        <taxon>Tremellomycetes</taxon>
        <taxon>Trichosporonales</taxon>
        <taxon>Trichosporonaceae</taxon>
        <taxon>Trichosporon</taxon>
    </lineage>
</organism>
<evidence type="ECO:0000256" key="3">
    <source>
        <dbReference type="ARBA" id="ARBA00022692"/>
    </source>
</evidence>
<feature type="transmembrane region" description="Helical" evidence="8">
    <location>
        <begin position="461"/>
        <end position="480"/>
    </location>
</feature>
<dbReference type="GO" id="GO:0016020">
    <property type="term" value="C:membrane"/>
    <property type="evidence" value="ECO:0007669"/>
    <property type="project" value="UniProtKB-SubCell"/>
</dbReference>
<feature type="transmembrane region" description="Helical" evidence="8">
    <location>
        <begin position="340"/>
        <end position="361"/>
    </location>
</feature>
<accession>J5STI9</accession>
<dbReference type="GeneID" id="25987224"/>
<dbReference type="PROSITE" id="PS50850">
    <property type="entry name" value="MFS"/>
    <property type="match status" value="1"/>
</dbReference>
<keyword evidence="5 8" id="KW-0472">Membrane</keyword>
<gene>
    <name evidence="10" type="ORF">A1Q1_03711</name>
</gene>
<feature type="transmembrane region" description="Helical" evidence="8">
    <location>
        <begin position="203"/>
        <end position="223"/>
    </location>
</feature>
<feature type="region of interest" description="Disordered" evidence="7">
    <location>
        <begin position="1"/>
        <end position="32"/>
    </location>
</feature>
<dbReference type="AlphaFoldDB" id="J5STI9"/>
<proteinExistence type="inferred from homology"/>
<feature type="transmembrane region" description="Helical" evidence="8">
    <location>
        <begin position="112"/>
        <end position="135"/>
    </location>
</feature>
<dbReference type="OrthoDB" id="6730379at2759"/>
<dbReference type="InterPro" id="IPR036259">
    <property type="entry name" value="MFS_trans_sf"/>
</dbReference>
<dbReference type="InterPro" id="IPR020846">
    <property type="entry name" value="MFS_dom"/>
</dbReference>
<evidence type="ECO:0000256" key="2">
    <source>
        <dbReference type="ARBA" id="ARBA00022448"/>
    </source>
</evidence>
<dbReference type="Proteomes" id="UP000002748">
    <property type="component" value="Unassembled WGS sequence"/>
</dbReference>
<dbReference type="KEGG" id="tasa:A1Q1_03711"/>
<evidence type="ECO:0000313" key="11">
    <source>
        <dbReference type="Proteomes" id="UP000002748"/>
    </source>
</evidence>
<dbReference type="Gene3D" id="1.20.1250.20">
    <property type="entry name" value="MFS general substrate transporter like domains"/>
    <property type="match status" value="1"/>
</dbReference>
<keyword evidence="2" id="KW-0813">Transport</keyword>
<comment type="caution">
    <text evidence="10">The sequence shown here is derived from an EMBL/GenBank/DDBJ whole genome shotgun (WGS) entry which is preliminary data.</text>
</comment>
<keyword evidence="3 8" id="KW-0812">Transmembrane</keyword>
<evidence type="ECO:0000313" key="10">
    <source>
        <dbReference type="EMBL" id="EJT47456.1"/>
    </source>
</evidence>
<feature type="transmembrane region" description="Helical" evidence="8">
    <location>
        <begin position="235"/>
        <end position="255"/>
    </location>
</feature>
<dbReference type="PANTHER" id="PTHR43791">
    <property type="entry name" value="PERMEASE-RELATED"/>
    <property type="match status" value="1"/>
</dbReference>
<feature type="transmembrane region" description="Helical" evidence="8">
    <location>
        <begin position="302"/>
        <end position="328"/>
    </location>
</feature>
<dbReference type="HOGENOM" id="CLU_001265_0_5_1"/>
<dbReference type="SUPFAM" id="SSF103473">
    <property type="entry name" value="MFS general substrate transporter"/>
    <property type="match status" value="1"/>
</dbReference>
<feature type="domain" description="Major facilitator superfamily (MFS) profile" evidence="9">
    <location>
        <begin position="75"/>
        <end position="504"/>
    </location>
</feature>
<dbReference type="EMBL" id="ALBS01000240">
    <property type="protein sequence ID" value="EJT47456.1"/>
    <property type="molecule type" value="Genomic_DNA"/>
</dbReference>
<feature type="transmembrane region" description="Helical" evidence="8">
    <location>
        <begin position="396"/>
        <end position="416"/>
    </location>
</feature>
<feature type="transmembrane region" description="Helical" evidence="8">
    <location>
        <begin position="367"/>
        <end position="387"/>
    </location>
</feature>